<keyword evidence="4" id="KW-1185">Reference proteome</keyword>
<dbReference type="EMBL" id="QJJQ01000003">
    <property type="protein sequence ID" value="PXW88633.1"/>
    <property type="molecule type" value="Genomic_DNA"/>
</dbReference>
<dbReference type="Pfam" id="PF20250">
    <property type="entry name" value="FapA_N"/>
    <property type="match status" value="1"/>
</dbReference>
<feature type="domain" description="Flagellar Assembly Protein A N-terminal region" evidence="2">
    <location>
        <begin position="8"/>
        <end position="175"/>
    </location>
</feature>
<gene>
    <name evidence="3" type="ORF">DFR56_103138</name>
</gene>
<proteinExistence type="predicted"/>
<protein>
    <recommendedName>
        <fullName evidence="2">Flagellar Assembly Protein A N-terminal region domain-containing protein</fullName>
    </recommendedName>
</protein>
<dbReference type="AlphaFoldDB" id="A0A2V3W2R6"/>
<dbReference type="PANTHER" id="PTHR38032:SF1">
    <property type="entry name" value="RNA-BINDING PROTEIN KHPB N-TERMINAL DOMAIN-CONTAINING PROTEIN"/>
    <property type="match status" value="1"/>
</dbReference>
<keyword evidence="1" id="KW-0175">Coiled coil</keyword>
<comment type="caution">
    <text evidence="3">The sequence shown here is derived from an EMBL/GenBank/DDBJ whole genome shotgun (WGS) entry which is preliminary data.</text>
</comment>
<evidence type="ECO:0000313" key="3">
    <source>
        <dbReference type="EMBL" id="PXW88633.1"/>
    </source>
</evidence>
<organism evidence="3 4">
    <name type="scientific">Pseudogracilibacillus auburnensis</name>
    <dbReference type="NCBI Taxonomy" id="1494959"/>
    <lineage>
        <taxon>Bacteria</taxon>
        <taxon>Bacillati</taxon>
        <taxon>Bacillota</taxon>
        <taxon>Bacilli</taxon>
        <taxon>Bacillales</taxon>
        <taxon>Bacillaceae</taxon>
        <taxon>Pseudogracilibacillus</taxon>
    </lineage>
</organism>
<reference evidence="3 4" key="1">
    <citation type="submission" date="2018-05" db="EMBL/GenBank/DDBJ databases">
        <title>Genomic Encyclopedia of Type Strains, Phase IV (KMG-IV): sequencing the most valuable type-strain genomes for metagenomic binning, comparative biology and taxonomic classification.</title>
        <authorList>
            <person name="Goeker M."/>
        </authorList>
    </citation>
    <scope>NUCLEOTIDE SEQUENCE [LARGE SCALE GENOMIC DNA]</scope>
    <source>
        <strain evidence="3 4">DSM 28556</strain>
    </source>
</reference>
<feature type="coiled-coil region" evidence="1">
    <location>
        <begin position="338"/>
        <end position="365"/>
    </location>
</feature>
<evidence type="ECO:0000313" key="4">
    <source>
        <dbReference type="Proteomes" id="UP000247978"/>
    </source>
</evidence>
<dbReference type="PANTHER" id="PTHR38032">
    <property type="entry name" value="POLYMERASE-RELATED"/>
    <property type="match status" value="1"/>
</dbReference>
<evidence type="ECO:0000259" key="2">
    <source>
        <dbReference type="Pfam" id="PF20250"/>
    </source>
</evidence>
<dbReference type="Proteomes" id="UP000247978">
    <property type="component" value="Unassembled WGS sequence"/>
</dbReference>
<evidence type="ECO:0000256" key="1">
    <source>
        <dbReference type="SAM" id="Coils"/>
    </source>
</evidence>
<dbReference type="InterPro" id="IPR046866">
    <property type="entry name" value="FapA_N"/>
</dbReference>
<dbReference type="OrthoDB" id="9816426at2"/>
<dbReference type="InterPro" id="IPR005646">
    <property type="entry name" value="FapA"/>
</dbReference>
<dbReference type="Pfam" id="PF03961">
    <property type="entry name" value="FapA"/>
    <property type="match status" value="1"/>
</dbReference>
<sequence length="455" mass="50636">MKDLHELFDIKIAKDQLSAELYYNEPEEARSININCAELMEMLKENNIVFGIDEQKIAEITTNISSHHFPVSIAKGISKEDGKDGKLIYKLDLNTEIDRSDGWDFREVMRIPTVQKGDKLATIIPPSKGKNGKNVFGKDVLARPGKPVLMRPGKNVRFSETDQTFYATAEGQVNFGVKSINVYTVYEVHEDISMKTGNIDFVGTVVIRGDVPTGFTVKASGDIKIFGLVEAATIIAEGSVFISEGMAGLKTGTIQANEDVHIGYINQGNVIAGNSILVENSILHSECSARVDIKCQRGNIIGGVLSAGRAIKGKDIGNRMNTLTELSFGVDKKLFDEQVKLETEKENLKDNLRKLQLLKAKMEKETHLKNSQNRITLLKLRHSFNKTKEQLDDIDSQLESINASLGSLEDTFLKVKGTIFPNAVVSFGKYRRTIDRNYDNVTIKMERNDIAISPY</sequence>
<name>A0A2V3W2R6_9BACI</name>
<dbReference type="RefSeq" id="WP_110394471.1">
    <property type="nucleotide sequence ID" value="NZ_JADIJL010000015.1"/>
</dbReference>
<dbReference type="InterPro" id="IPR046865">
    <property type="entry name" value="FapA_b_solenoid"/>
</dbReference>
<accession>A0A2V3W2R6</accession>